<dbReference type="PANTHER" id="PTHR43739">
    <property type="entry name" value="XYLOGLUCANASE (EUROFUNG)"/>
    <property type="match status" value="1"/>
</dbReference>
<feature type="signal peptide" evidence="2">
    <location>
        <begin position="1"/>
        <end position="25"/>
    </location>
</feature>
<evidence type="ECO:0000256" key="1">
    <source>
        <dbReference type="ARBA" id="ARBA00022737"/>
    </source>
</evidence>
<name>A0A1I1VK67_9BACT</name>
<sequence length="998" mass="109862">MGIFMGTKRLLGSLILFVSLANLQAQPFTPNLFNAMKWRMIGPHRGGRTVGAAGVPQQPNVFYIGVNNGGVWKTTDYGRTWIPIFDDQSTGSIGDVAVAPSNSNVVYVASGEGLHRPDLSVGNGMYKSTDAGKTWTHLGLSDGQQIGGISIDPTNENRVFAAVLGHPYGPNTERGVYRTTDGGKTWEKVLYKDQDTGAIQVTIDPKNPAIVYADLWTAQEGPWENGAWQGKESGLYKSTDGGTSWQKLTKGLPTVEQGLGRIGFCIAPSAPNRLYATVDAPELGGVYRSDDAGETWTRFNKDPRLWGRGSDFAEVKAHPTNPDILFIADVSAWKSEDGGKTWNDFRGAPGGDDYHRLWINPNDPNMMLLAGDQGGIITVNGGQTFSSWYNQATAQFYHVSTDNSFPYNVLGGQQESGSVGIASRGNDGQITFREWHPVGVEEYGYVAADPLNPNIIYGGKITRFDKRTGQVQNIAPEAVRSGKYRFVRTAPVLFSPIDPKTLYFAGNVLFKTQNGGNAWQVISPDLTRETYPDIPESVGTYRTEAMKTMPQRGVIYTIAPSFKDVNTIWIGTDDGYIQVTRDGGKAWKNVTPVGVGSWSKVSIMEAGHFDVNTAYAAVNRIRCDDMRPHIYRTHDGGKTWQEIVVGLPNDPINTVREDPVRKGLLFAGSETAVYISFDDGDHWQSLRLNMPATSIRDLVIKDDDLVIGTHGRSFWILDDISPLRQLTTDLTKNATILYKPQRAYRVRWNMNTDTPLPQEEPAGQNPPDGAIINYYLATEANSIVTLDILDAGGNVIRQYRSDEKPYNVPDVNLPSYWIRPQQILSGKAGAHRFLWDMHYTPLDMPPSYPISATYHQTAPDPTSPWVLPGTYTVKLTVNGKVNTQPLTITMDPRSKASPVVLKQQHDLSVAAYEGRKQVIGLLGEMQKIQTPAASDTQKKSLNALKTSLTSLNRAFNSIFGVLQDADMPPTTQAIAAVNEAQTTLKKMVAQWTLLKNNK</sequence>
<evidence type="ECO:0000313" key="4">
    <source>
        <dbReference type="EMBL" id="SFD83407.1"/>
    </source>
</evidence>
<dbReference type="Pfam" id="PF15902">
    <property type="entry name" value="Sortilin-Vps10"/>
    <property type="match status" value="1"/>
</dbReference>
<dbReference type="EMBL" id="FOLQ01000007">
    <property type="protein sequence ID" value="SFD83407.1"/>
    <property type="molecule type" value="Genomic_DNA"/>
</dbReference>
<dbReference type="InterPro" id="IPR031778">
    <property type="entry name" value="Sortilin_N"/>
</dbReference>
<dbReference type="STRING" id="662367.SAMN05216167_107226"/>
<dbReference type="InterPro" id="IPR015943">
    <property type="entry name" value="WD40/YVTN_repeat-like_dom_sf"/>
</dbReference>
<evidence type="ECO:0000256" key="2">
    <source>
        <dbReference type="SAM" id="SignalP"/>
    </source>
</evidence>
<protein>
    <recommendedName>
        <fullName evidence="3">Sortilin N-terminal domain-containing protein</fullName>
    </recommendedName>
</protein>
<dbReference type="SUPFAM" id="SSF50939">
    <property type="entry name" value="Sialidases"/>
    <property type="match status" value="1"/>
</dbReference>
<dbReference type="GO" id="GO:0010411">
    <property type="term" value="P:xyloglucan metabolic process"/>
    <property type="evidence" value="ECO:0007669"/>
    <property type="project" value="TreeGrafter"/>
</dbReference>
<dbReference type="CDD" id="cd15482">
    <property type="entry name" value="Sialidase_non-viral"/>
    <property type="match status" value="2"/>
</dbReference>
<keyword evidence="1" id="KW-0677">Repeat</keyword>
<dbReference type="Proteomes" id="UP000198598">
    <property type="component" value="Unassembled WGS sequence"/>
</dbReference>
<dbReference type="Gene3D" id="2.130.10.10">
    <property type="entry name" value="YVTN repeat-like/Quinoprotein amine dehydrogenase"/>
    <property type="match status" value="3"/>
</dbReference>
<dbReference type="AlphaFoldDB" id="A0A1I1VK67"/>
<dbReference type="PANTHER" id="PTHR43739:SF5">
    <property type="entry name" value="EXO-ALPHA-SIALIDASE"/>
    <property type="match status" value="1"/>
</dbReference>
<gene>
    <name evidence="4" type="ORF">SAMN05216167_107226</name>
</gene>
<keyword evidence="2" id="KW-0732">Signal</keyword>
<keyword evidence="5" id="KW-1185">Reference proteome</keyword>
<feature type="chain" id="PRO_5011686998" description="Sortilin N-terminal domain-containing protein" evidence="2">
    <location>
        <begin position="26"/>
        <end position="998"/>
    </location>
</feature>
<organism evidence="4 5">
    <name type="scientific">Spirosoma endophyticum</name>
    <dbReference type="NCBI Taxonomy" id="662367"/>
    <lineage>
        <taxon>Bacteria</taxon>
        <taxon>Pseudomonadati</taxon>
        <taxon>Bacteroidota</taxon>
        <taxon>Cytophagia</taxon>
        <taxon>Cytophagales</taxon>
        <taxon>Cytophagaceae</taxon>
        <taxon>Spirosoma</taxon>
    </lineage>
</organism>
<dbReference type="InterPro" id="IPR052025">
    <property type="entry name" value="Xyloglucanase_GH74"/>
</dbReference>
<evidence type="ECO:0000313" key="5">
    <source>
        <dbReference type="Proteomes" id="UP000198598"/>
    </source>
</evidence>
<accession>A0A1I1VK67</accession>
<evidence type="ECO:0000259" key="3">
    <source>
        <dbReference type="Pfam" id="PF15902"/>
    </source>
</evidence>
<feature type="domain" description="Sortilin N-terminal" evidence="3">
    <location>
        <begin position="125"/>
        <end position="252"/>
    </location>
</feature>
<proteinExistence type="predicted"/>
<dbReference type="InterPro" id="IPR036278">
    <property type="entry name" value="Sialidase_sf"/>
</dbReference>
<dbReference type="RefSeq" id="WP_245776717.1">
    <property type="nucleotide sequence ID" value="NZ_FOLQ01000007.1"/>
</dbReference>
<reference evidence="4 5" key="1">
    <citation type="submission" date="2016-10" db="EMBL/GenBank/DDBJ databases">
        <authorList>
            <person name="de Groot N.N."/>
        </authorList>
    </citation>
    <scope>NUCLEOTIDE SEQUENCE [LARGE SCALE GENOMIC DNA]</scope>
    <source>
        <strain evidence="4 5">DSM 26130</strain>
    </source>
</reference>
<dbReference type="SUPFAM" id="SSF110296">
    <property type="entry name" value="Oligoxyloglucan reducing end-specific cellobiohydrolase"/>
    <property type="match status" value="1"/>
</dbReference>